<evidence type="ECO:0000313" key="7">
    <source>
        <dbReference type="EMBL" id="KXT04084.1"/>
    </source>
</evidence>
<dbReference type="GO" id="GO:0050897">
    <property type="term" value="F:cobalt ion binding"/>
    <property type="evidence" value="ECO:0007669"/>
    <property type="project" value="TreeGrafter"/>
</dbReference>
<dbReference type="Pfam" id="PF01544">
    <property type="entry name" value="CorA"/>
    <property type="match status" value="1"/>
</dbReference>
<reference evidence="7 8" key="1">
    <citation type="submission" date="2015-07" db="EMBL/GenBank/DDBJ databases">
        <title>Comparative genomics of the Sigatoka disease complex on banana suggests a link between parallel evolutionary changes in Pseudocercospora fijiensis and Pseudocercospora eumusae and increased virulence on the banana host.</title>
        <authorList>
            <person name="Chang T.-C."/>
            <person name="Salvucci A."/>
            <person name="Crous P.W."/>
            <person name="Stergiopoulos I."/>
        </authorList>
    </citation>
    <scope>NUCLEOTIDE SEQUENCE [LARGE SCALE GENOMIC DNA]</scope>
    <source>
        <strain evidence="7 8">CBS 114824</strain>
    </source>
</reference>
<evidence type="ECO:0000256" key="1">
    <source>
        <dbReference type="ARBA" id="ARBA00004651"/>
    </source>
</evidence>
<feature type="compositionally biased region" description="Basic and acidic residues" evidence="5">
    <location>
        <begin position="1"/>
        <end position="21"/>
    </location>
</feature>
<keyword evidence="2 6" id="KW-0812">Transmembrane</keyword>
<comment type="subcellular location">
    <subcellularLocation>
        <location evidence="1">Cell membrane</location>
        <topology evidence="1">Multi-pass membrane protein</topology>
    </subcellularLocation>
</comment>
<evidence type="ECO:0000256" key="6">
    <source>
        <dbReference type="SAM" id="Phobius"/>
    </source>
</evidence>
<feature type="region of interest" description="Disordered" evidence="5">
    <location>
        <begin position="763"/>
        <end position="811"/>
    </location>
</feature>
<dbReference type="GO" id="GO:0015095">
    <property type="term" value="F:magnesium ion transmembrane transporter activity"/>
    <property type="evidence" value="ECO:0007669"/>
    <property type="project" value="TreeGrafter"/>
</dbReference>
<evidence type="ECO:0000256" key="3">
    <source>
        <dbReference type="ARBA" id="ARBA00022989"/>
    </source>
</evidence>
<dbReference type="PANTHER" id="PTHR46494:SF1">
    <property type="entry name" value="CORA FAMILY METAL ION TRANSPORTER (EUROFUNG)"/>
    <property type="match status" value="1"/>
</dbReference>
<evidence type="ECO:0000313" key="8">
    <source>
        <dbReference type="Proteomes" id="UP000070133"/>
    </source>
</evidence>
<evidence type="ECO:0000256" key="4">
    <source>
        <dbReference type="ARBA" id="ARBA00023136"/>
    </source>
</evidence>
<dbReference type="InterPro" id="IPR045863">
    <property type="entry name" value="CorA_TM1_TM2"/>
</dbReference>
<dbReference type="SUPFAM" id="SSF144083">
    <property type="entry name" value="Magnesium transport protein CorA, transmembrane region"/>
    <property type="match status" value="1"/>
</dbReference>
<evidence type="ECO:0000256" key="2">
    <source>
        <dbReference type="ARBA" id="ARBA00022692"/>
    </source>
</evidence>
<feature type="transmembrane region" description="Helical" evidence="6">
    <location>
        <begin position="543"/>
        <end position="562"/>
    </location>
</feature>
<dbReference type="EMBL" id="LFZN01000024">
    <property type="protein sequence ID" value="KXT04084.1"/>
    <property type="molecule type" value="Genomic_DNA"/>
</dbReference>
<feature type="transmembrane region" description="Helical" evidence="6">
    <location>
        <begin position="577"/>
        <end position="598"/>
    </location>
</feature>
<keyword evidence="4 6" id="KW-0472">Membrane</keyword>
<gene>
    <name evidence="7" type="ORF">AC578_4930</name>
</gene>
<dbReference type="GO" id="GO:0000287">
    <property type="term" value="F:magnesium ion binding"/>
    <property type="evidence" value="ECO:0007669"/>
    <property type="project" value="TreeGrafter"/>
</dbReference>
<proteinExistence type="predicted"/>
<dbReference type="Proteomes" id="UP000070133">
    <property type="component" value="Unassembled WGS sequence"/>
</dbReference>
<keyword evidence="3 6" id="KW-1133">Transmembrane helix</keyword>
<sequence>MAELSRYVREGNNKDEHKMEADPPTAGAAEGHPQLPEISISRTSTLESSKKSAESTARSQKRASLPRVQTKPQLYTHWKPGHKQTDTWRWKNDPELKWHTKWDPTDRHCFPDGRVLIIDYVSQEQSTQSGGGKRHIAVAAAEFSGLHELEKFYSDPKRLRQAALRVIHVQNAKWATQFLLRKFNINNRNELVGMPGFSKWAKYERPRQRNAKPFPDGRSWRGHTDPWRNVARTAFGLDYLKHSKAEPPQRRHRQTTFGIKPADCNMMHLNPYDTNEDSKSPFGYDVSVQRLSVYIQRNLGPPGRISPEANVKSPYARREMNGAPRHGPSANDDGPEKPPLSLEELDNSNTVIVFETSASMLLDDCLVQPQNEFEKRWRRLSFYLRKEDVLNDSRLAAQCTNFILSDVFHGLGVVWDQFLNVATDHVSLLEDKIYENPADESRAPELWTNQAAWLKVDKVMWIHQDLVKEMQAHMRELAEVDDDDDAVDVDWIASTPAEYERLAHMVSEDLVQPTNNLSDLMYKSVGIRDSRQSLQLGLSMWRLSWITFIFLPLTFIVGFFGMNVDTFGGNDSGLPNIGWYFVVAVVLMVLVLVLWYGVKHSLQRSRQTPYQRGLYERLFNSLEEDYPDLWTGTGAVEDYQPVSFIDRFKWRLLRRWFSPDRTIDKRLHSTLAPEDAAGELGVWAGFKRWMLRRWLGQLELSRQPDEIALEEGIGRSSEGIDTDTISQLAKISTPTFVADAEPTAAAPMSTYGLQPLSARRHSIVRISEDRPSSRGSSGIMIEERNLSDSESDAGEGSSYAVGGAENRRAST</sequence>
<comment type="caution">
    <text evidence="7">The sequence shown here is derived from an EMBL/GenBank/DDBJ whole genome shotgun (WGS) entry which is preliminary data.</text>
</comment>
<dbReference type="Gene3D" id="1.20.58.340">
    <property type="entry name" value="Magnesium transport protein CorA, transmembrane region"/>
    <property type="match status" value="1"/>
</dbReference>
<dbReference type="InterPro" id="IPR002523">
    <property type="entry name" value="MgTranspt_CorA/ZnTranspt_ZntB"/>
</dbReference>
<dbReference type="OrthoDB" id="194358at2759"/>
<dbReference type="GO" id="GO:0015087">
    <property type="term" value="F:cobalt ion transmembrane transporter activity"/>
    <property type="evidence" value="ECO:0007669"/>
    <property type="project" value="TreeGrafter"/>
</dbReference>
<evidence type="ECO:0000256" key="5">
    <source>
        <dbReference type="SAM" id="MobiDB-lite"/>
    </source>
</evidence>
<organism evidence="7 8">
    <name type="scientific">Pseudocercospora eumusae</name>
    <dbReference type="NCBI Taxonomy" id="321146"/>
    <lineage>
        <taxon>Eukaryota</taxon>
        <taxon>Fungi</taxon>
        <taxon>Dikarya</taxon>
        <taxon>Ascomycota</taxon>
        <taxon>Pezizomycotina</taxon>
        <taxon>Dothideomycetes</taxon>
        <taxon>Dothideomycetidae</taxon>
        <taxon>Mycosphaerellales</taxon>
        <taxon>Mycosphaerellaceae</taxon>
        <taxon>Pseudocercospora</taxon>
    </lineage>
</organism>
<dbReference type="AlphaFoldDB" id="A0A139HNM2"/>
<accession>A0A139HNM2</accession>
<dbReference type="GO" id="GO:0005886">
    <property type="term" value="C:plasma membrane"/>
    <property type="evidence" value="ECO:0007669"/>
    <property type="project" value="UniProtKB-SubCell"/>
</dbReference>
<dbReference type="STRING" id="321146.A0A139HNM2"/>
<feature type="region of interest" description="Disordered" evidence="5">
    <location>
        <begin position="1"/>
        <end position="83"/>
    </location>
</feature>
<dbReference type="PANTHER" id="PTHR46494">
    <property type="entry name" value="CORA FAMILY METAL ION TRANSPORTER (EUROFUNG)"/>
    <property type="match status" value="1"/>
</dbReference>
<feature type="region of interest" description="Disordered" evidence="5">
    <location>
        <begin position="318"/>
        <end position="342"/>
    </location>
</feature>
<keyword evidence="8" id="KW-1185">Reference proteome</keyword>
<protein>
    <submittedName>
        <fullName evidence="7">Uncharacterized protein</fullName>
    </submittedName>
</protein>
<name>A0A139HNM2_9PEZI</name>